<dbReference type="InterPro" id="IPR000674">
    <property type="entry name" value="Ald_Oxase/Xan_DH_a/b"/>
</dbReference>
<dbReference type="SMART" id="SM01008">
    <property type="entry name" value="Ald_Xan_dh_C"/>
    <property type="match status" value="1"/>
</dbReference>
<evidence type="ECO:0000313" key="2">
    <source>
        <dbReference type="EMBL" id="MBK1704537.1"/>
    </source>
</evidence>
<organism evidence="2 3">
    <name type="scientific">Halochromatium glycolicum</name>
    <dbReference type="NCBI Taxonomy" id="85075"/>
    <lineage>
        <taxon>Bacteria</taxon>
        <taxon>Pseudomonadati</taxon>
        <taxon>Pseudomonadota</taxon>
        <taxon>Gammaproteobacteria</taxon>
        <taxon>Chromatiales</taxon>
        <taxon>Chromatiaceae</taxon>
        <taxon>Halochromatium</taxon>
    </lineage>
</organism>
<dbReference type="PIRSF" id="PIRSF036389">
    <property type="entry name" value="IOR_B"/>
    <property type="match status" value="1"/>
</dbReference>
<dbReference type="RefSeq" id="WP_200345741.1">
    <property type="nucleotide sequence ID" value="NZ_NRSJ01000011.1"/>
</dbReference>
<proteinExistence type="predicted"/>
<dbReference type="InterPro" id="IPR012368">
    <property type="entry name" value="OxRdtase_Mopterin-bd_su_IorB"/>
</dbReference>
<dbReference type="InterPro" id="IPR037165">
    <property type="entry name" value="AldOxase/xan_DH_Mopterin-bd_sf"/>
</dbReference>
<dbReference type="Proteomes" id="UP001296776">
    <property type="component" value="Unassembled WGS sequence"/>
</dbReference>
<dbReference type="AlphaFoldDB" id="A0AAJ0U3G6"/>
<dbReference type="InterPro" id="IPR006311">
    <property type="entry name" value="TAT_signal"/>
</dbReference>
<dbReference type="InterPro" id="IPR052516">
    <property type="entry name" value="N-heterocyclic_Hydroxylase"/>
</dbReference>
<gene>
    <name evidence="2" type="ORF">CKO40_08295</name>
</gene>
<dbReference type="EMBL" id="NRSJ01000011">
    <property type="protein sequence ID" value="MBK1704537.1"/>
    <property type="molecule type" value="Genomic_DNA"/>
</dbReference>
<dbReference type="PANTHER" id="PTHR47495:SF2">
    <property type="entry name" value="ALDEHYDE DEHYDROGENASE"/>
    <property type="match status" value="1"/>
</dbReference>
<accession>A0AAJ0U3G6</accession>
<dbReference type="InterPro" id="IPR008274">
    <property type="entry name" value="AldOxase/xan_DH_MoCoBD1"/>
</dbReference>
<evidence type="ECO:0000259" key="1">
    <source>
        <dbReference type="SMART" id="SM01008"/>
    </source>
</evidence>
<sequence>MKMTRRSFLQVSGLAGGGFLLGFQLSAAEARTAPVADDEFAPNAWVRIDPDGRITAVVASSEMGQGVMTAIPMLLAEELEADWLRIQAEFAPADRAYTNPIIGQQLTGGSTAVRGYWTPVREAGAAARMMLLAAAAQRWGVAENACSARNGEVIHAASGRRLGYGELAGDAAKQPVPAAVFLKEPGEFRLLGTPQKRLDTPAKCDGSAVFAQDVTRPNMLTAVVQRCPVFGGTRMGFDAESARQVKGVVDVLPLADDAVAVVAEGWWPAQQARDKLRIDWDFAGNGGLSSAEIRRRFEQAVDAGISARSEGDVAAALGQAGKTLEATYEVPYLAHACMEPMTCVAEVGEDGCDVWVGTQAQTRTQQTAMAITGLPQEQVRVHTLFLGGGFGRRSEQDFVRDAVSLAQQTGRPVKVIWSREDDIQHDYYRPATYNRLAAALDADGKPLAWRHRIAGPSIRARNSEQVRESGMDGSSVEGAENMPYEIANLDVTYAMVNPPVPVGYWRSVGSSQNAFVTEAFFDEVARAAGRDPYELRLELLADQPRHRGVLELAAKKAGWGEPLPAGRARGIAVAKSFGSYCAQVAEVELDENRVRVKRVVCAIDCGQIVNPAIIEAQMESGIAYGLNATLNGEITIGNGRVQQGNFDDYPLLGIAEMPEVEVRILESDASPGGVGEPGTPPIAPAVANAVFALTGEPVRRLPIRLG</sequence>
<dbReference type="SUPFAM" id="SSF56003">
    <property type="entry name" value="Molybdenum cofactor-binding domain"/>
    <property type="match status" value="2"/>
</dbReference>
<comment type="caution">
    <text evidence="2">The sequence shown here is derived from an EMBL/GenBank/DDBJ whole genome shotgun (WGS) entry which is preliminary data.</text>
</comment>
<dbReference type="InterPro" id="IPR046867">
    <property type="entry name" value="AldOxase/xan_DH_MoCoBD2"/>
</dbReference>
<dbReference type="Gene3D" id="3.90.1170.50">
    <property type="entry name" value="Aldehyde oxidase/xanthine dehydrogenase, a/b hammerhead"/>
    <property type="match status" value="1"/>
</dbReference>
<dbReference type="GO" id="GO:0016491">
    <property type="term" value="F:oxidoreductase activity"/>
    <property type="evidence" value="ECO:0007669"/>
    <property type="project" value="InterPro"/>
</dbReference>
<dbReference type="PANTHER" id="PTHR47495">
    <property type="entry name" value="ALDEHYDE DEHYDROGENASE"/>
    <property type="match status" value="1"/>
</dbReference>
<dbReference type="PROSITE" id="PS51318">
    <property type="entry name" value="TAT"/>
    <property type="match status" value="1"/>
</dbReference>
<dbReference type="Pfam" id="PF02738">
    <property type="entry name" value="MoCoBD_1"/>
    <property type="match status" value="1"/>
</dbReference>
<evidence type="ECO:0000313" key="3">
    <source>
        <dbReference type="Proteomes" id="UP001296776"/>
    </source>
</evidence>
<keyword evidence="3" id="KW-1185">Reference proteome</keyword>
<name>A0AAJ0U3G6_9GAMM</name>
<dbReference type="Pfam" id="PF20256">
    <property type="entry name" value="MoCoBD_2"/>
    <property type="match status" value="2"/>
</dbReference>
<protein>
    <recommendedName>
        <fullName evidence="1">Aldehyde oxidase/xanthine dehydrogenase a/b hammerhead domain-containing protein</fullName>
    </recommendedName>
</protein>
<feature type="domain" description="Aldehyde oxidase/xanthine dehydrogenase a/b hammerhead" evidence="1">
    <location>
        <begin position="205"/>
        <end position="284"/>
    </location>
</feature>
<reference evidence="2" key="2">
    <citation type="journal article" date="2020" name="Microorganisms">
        <title>Osmotic Adaptation and Compatible Solute Biosynthesis of Phototrophic Bacteria as Revealed from Genome Analyses.</title>
        <authorList>
            <person name="Imhoff J.F."/>
            <person name="Rahn T."/>
            <person name="Kunzel S."/>
            <person name="Keller A."/>
            <person name="Neulinger S.C."/>
        </authorList>
    </citation>
    <scope>NUCLEOTIDE SEQUENCE</scope>
    <source>
        <strain evidence="2">DSM 11080</strain>
    </source>
</reference>
<reference evidence="2" key="1">
    <citation type="submission" date="2017-08" db="EMBL/GenBank/DDBJ databases">
        <authorList>
            <person name="Imhoff J.F."/>
            <person name="Rahn T."/>
            <person name="Kuenzel S."/>
            <person name="Neulinger S.C."/>
        </authorList>
    </citation>
    <scope>NUCLEOTIDE SEQUENCE</scope>
    <source>
        <strain evidence="2">DSM 11080</strain>
    </source>
</reference>
<dbReference type="Gene3D" id="3.30.365.10">
    <property type="entry name" value="Aldehyde oxidase/xanthine dehydrogenase, molybdopterin binding domain"/>
    <property type="match status" value="4"/>
</dbReference>